<dbReference type="GO" id="GO:0004674">
    <property type="term" value="F:protein serine/threonine kinase activity"/>
    <property type="evidence" value="ECO:0007669"/>
    <property type="project" value="UniProtKB-EC"/>
</dbReference>
<gene>
    <name evidence="9" type="primary">prkC_45</name>
    <name evidence="9" type="ORF">Pla52n_67060</name>
</gene>
<keyword evidence="7" id="KW-0812">Transmembrane</keyword>
<comment type="caution">
    <text evidence="9">The sequence shown here is derived from an EMBL/GenBank/DDBJ whole genome shotgun (WGS) entry which is preliminary data.</text>
</comment>
<evidence type="ECO:0000259" key="8">
    <source>
        <dbReference type="PROSITE" id="PS50011"/>
    </source>
</evidence>
<dbReference type="InterPro" id="IPR000719">
    <property type="entry name" value="Prot_kinase_dom"/>
</dbReference>
<dbReference type="PANTHER" id="PTHR43289">
    <property type="entry name" value="MITOGEN-ACTIVATED PROTEIN KINASE KINASE KINASE 20-RELATED"/>
    <property type="match status" value="1"/>
</dbReference>
<keyword evidence="2 5" id="KW-0547">Nucleotide-binding</keyword>
<dbReference type="InterPro" id="IPR017441">
    <property type="entry name" value="Protein_kinase_ATP_BS"/>
</dbReference>
<evidence type="ECO:0000256" key="4">
    <source>
        <dbReference type="ARBA" id="ARBA00022840"/>
    </source>
</evidence>
<organism evidence="9 10">
    <name type="scientific">Stieleria varia</name>
    <dbReference type="NCBI Taxonomy" id="2528005"/>
    <lineage>
        <taxon>Bacteria</taxon>
        <taxon>Pseudomonadati</taxon>
        <taxon>Planctomycetota</taxon>
        <taxon>Planctomycetia</taxon>
        <taxon>Pirellulales</taxon>
        <taxon>Pirellulaceae</taxon>
        <taxon>Stieleria</taxon>
    </lineage>
</organism>
<keyword evidence="1 9" id="KW-0808">Transferase</keyword>
<dbReference type="GO" id="GO:0005524">
    <property type="term" value="F:ATP binding"/>
    <property type="evidence" value="ECO:0007669"/>
    <property type="project" value="UniProtKB-UniRule"/>
</dbReference>
<feature type="region of interest" description="Disordered" evidence="6">
    <location>
        <begin position="248"/>
        <end position="269"/>
    </location>
</feature>
<dbReference type="InterPro" id="IPR008271">
    <property type="entry name" value="Ser/Thr_kinase_AS"/>
</dbReference>
<dbReference type="PROSITE" id="PS00108">
    <property type="entry name" value="PROTEIN_KINASE_ST"/>
    <property type="match status" value="1"/>
</dbReference>
<keyword evidence="7" id="KW-1133">Transmembrane helix</keyword>
<evidence type="ECO:0000256" key="7">
    <source>
        <dbReference type="SAM" id="Phobius"/>
    </source>
</evidence>
<feature type="compositionally biased region" description="Basic and acidic residues" evidence="6">
    <location>
        <begin position="353"/>
        <end position="382"/>
    </location>
</feature>
<feature type="transmembrane region" description="Helical" evidence="7">
    <location>
        <begin position="542"/>
        <end position="575"/>
    </location>
</feature>
<feature type="transmembrane region" description="Helical" evidence="7">
    <location>
        <begin position="587"/>
        <end position="605"/>
    </location>
</feature>
<proteinExistence type="predicted"/>
<evidence type="ECO:0000256" key="3">
    <source>
        <dbReference type="ARBA" id="ARBA00022777"/>
    </source>
</evidence>
<feature type="binding site" evidence="5">
    <location>
        <position position="126"/>
    </location>
    <ligand>
        <name>ATP</name>
        <dbReference type="ChEBI" id="CHEBI:30616"/>
    </ligand>
</feature>
<keyword evidence="10" id="KW-1185">Reference proteome</keyword>
<evidence type="ECO:0000313" key="10">
    <source>
        <dbReference type="Proteomes" id="UP000320176"/>
    </source>
</evidence>
<evidence type="ECO:0000256" key="6">
    <source>
        <dbReference type="SAM" id="MobiDB-lite"/>
    </source>
</evidence>
<dbReference type="CDD" id="cd14014">
    <property type="entry name" value="STKc_PknB_like"/>
    <property type="match status" value="1"/>
</dbReference>
<dbReference type="InterPro" id="IPR011009">
    <property type="entry name" value="Kinase-like_dom_sf"/>
</dbReference>
<reference evidence="9 10" key="1">
    <citation type="submission" date="2019-02" db="EMBL/GenBank/DDBJ databases">
        <title>Deep-cultivation of Planctomycetes and their phenomic and genomic characterization uncovers novel biology.</title>
        <authorList>
            <person name="Wiegand S."/>
            <person name="Jogler M."/>
            <person name="Boedeker C."/>
            <person name="Pinto D."/>
            <person name="Vollmers J."/>
            <person name="Rivas-Marin E."/>
            <person name="Kohn T."/>
            <person name="Peeters S.H."/>
            <person name="Heuer A."/>
            <person name="Rast P."/>
            <person name="Oberbeckmann S."/>
            <person name="Bunk B."/>
            <person name="Jeske O."/>
            <person name="Meyerdierks A."/>
            <person name="Storesund J.E."/>
            <person name="Kallscheuer N."/>
            <person name="Luecker S."/>
            <person name="Lage O.M."/>
            <person name="Pohl T."/>
            <person name="Merkel B.J."/>
            <person name="Hornburger P."/>
            <person name="Mueller R.-W."/>
            <person name="Bruemmer F."/>
            <person name="Labrenz M."/>
            <person name="Spormann A.M."/>
            <person name="Op Den Camp H."/>
            <person name="Overmann J."/>
            <person name="Amann R."/>
            <person name="Jetten M.S.M."/>
            <person name="Mascher T."/>
            <person name="Medema M.H."/>
            <person name="Devos D.P."/>
            <person name="Kaster A.-K."/>
            <person name="Ovreas L."/>
            <person name="Rohde M."/>
            <person name="Galperin M.Y."/>
            <person name="Jogler C."/>
        </authorList>
    </citation>
    <scope>NUCLEOTIDE SEQUENCE [LARGE SCALE GENOMIC DNA]</scope>
    <source>
        <strain evidence="9 10">Pla52n</strain>
    </source>
</reference>
<evidence type="ECO:0000313" key="9">
    <source>
        <dbReference type="EMBL" id="TWT91164.1"/>
    </source>
</evidence>
<evidence type="ECO:0000256" key="2">
    <source>
        <dbReference type="ARBA" id="ARBA00022741"/>
    </source>
</evidence>
<feature type="transmembrane region" description="Helical" evidence="7">
    <location>
        <begin position="455"/>
        <end position="476"/>
    </location>
</feature>
<keyword evidence="7" id="KW-0472">Membrane</keyword>
<dbReference type="EC" id="2.7.11.1" evidence="9"/>
<dbReference type="SMART" id="SM00220">
    <property type="entry name" value="S_TKc"/>
    <property type="match status" value="1"/>
</dbReference>
<keyword evidence="4 5" id="KW-0067">ATP-binding</keyword>
<feature type="region of interest" description="Disordered" evidence="6">
    <location>
        <begin position="353"/>
        <end position="387"/>
    </location>
</feature>
<evidence type="ECO:0000256" key="1">
    <source>
        <dbReference type="ARBA" id="ARBA00022679"/>
    </source>
</evidence>
<dbReference type="Proteomes" id="UP000320176">
    <property type="component" value="Unassembled WGS sequence"/>
</dbReference>
<dbReference type="PROSITE" id="PS50011">
    <property type="entry name" value="PROTEIN_KINASE_DOM"/>
    <property type="match status" value="1"/>
</dbReference>
<dbReference type="PANTHER" id="PTHR43289:SF6">
    <property type="entry name" value="SERINE_THREONINE-PROTEIN KINASE NEKL-3"/>
    <property type="match status" value="1"/>
</dbReference>
<feature type="domain" description="Protein kinase" evidence="8">
    <location>
        <begin position="97"/>
        <end position="366"/>
    </location>
</feature>
<dbReference type="Pfam" id="PF00069">
    <property type="entry name" value="Pkinase"/>
    <property type="match status" value="1"/>
</dbReference>
<dbReference type="EMBL" id="SJPN01000019">
    <property type="protein sequence ID" value="TWT91164.1"/>
    <property type="molecule type" value="Genomic_DNA"/>
</dbReference>
<protein>
    <submittedName>
        <fullName evidence="9">Serine/threonine-protein kinase PrkC</fullName>
        <ecNumber evidence="9">2.7.11.1</ecNumber>
    </submittedName>
</protein>
<name>A0A5C5ZUE3_9BACT</name>
<sequence length="647" mass="71199">MPEANAPCGLPTNETTMSEKLCPRCQTPIPESQIPESRESRPENASDDAEMVLPGQCPRCLLRPDWDKPHPVAITLGPGQSFIPPSIEELAQHITGYEVLSRIGQGGMGAVYLGRQLSLDRPVAIKILPPQIAQRPGFRERFAREGRALARLNHPNIVAVHDFGQAGPYAMLVMELVEGANLREVLAQGRLSQMEALEIIPQLCDALSYAHGEGVVHRDIKPENLLFDARGRLKITDFGLAKLLSSKSLSDGHQQPSDEEVSSAPDPTQGIVGTLHYMAPEQLENPGSVDHRADIYAIGVVFYEMLTGELPIGRFQPPSQVRAKGQSEGPPTVTIDVRLDEVVLRSLEKKPERRYASASDVRHDIDEIGKNPSPDERSTESTHRRRVQETIHQTSEVVSGLAASSYDATSSWVRSAKESWLQNPRVDGPAYCAMGVATVGGLIALMFSTQRFGEVPAMFTLLLSGLIALIFARVALSRESLTTESRENWTAGRIGTRIVLAIVYLMLAAPLVLVPMIGTFAGWSEFYGFPRDIGDVGWLRDWGQAVSITTCVASGFWLVILLVHLFFPSLLSFIFKPFVKPFSARVAIPLTITLAMLMTAGVVTFQQSAYRSYVPGEDVPREQWDELSREDLMTLQQELKRTAKSAS</sequence>
<keyword evidence="3 9" id="KW-0418">Kinase</keyword>
<evidence type="ECO:0000256" key="5">
    <source>
        <dbReference type="PROSITE-ProRule" id="PRU10141"/>
    </source>
</evidence>
<accession>A0A5C5ZUE3</accession>
<dbReference type="AlphaFoldDB" id="A0A5C5ZUE3"/>
<dbReference type="Gene3D" id="1.10.510.10">
    <property type="entry name" value="Transferase(Phosphotransferase) domain 1"/>
    <property type="match status" value="1"/>
</dbReference>
<dbReference type="Gene3D" id="3.30.200.20">
    <property type="entry name" value="Phosphorylase Kinase, domain 1"/>
    <property type="match status" value="1"/>
</dbReference>
<feature type="transmembrane region" description="Helical" evidence="7">
    <location>
        <begin position="497"/>
        <end position="522"/>
    </location>
</feature>
<feature type="region of interest" description="Disordered" evidence="6">
    <location>
        <begin position="1"/>
        <end position="50"/>
    </location>
</feature>
<dbReference type="PROSITE" id="PS00107">
    <property type="entry name" value="PROTEIN_KINASE_ATP"/>
    <property type="match status" value="1"/>
</dbReference>
<dbReference type="OrthoDB" id="6111975at2"/>
<dbReference type="SUPFAM" id="SSF56112">
    <property type="entry name" value="Protein kinase-like (PK-like)"/>
    <property type="match status" value="1"/>
</dbReference>